<organism evidence="2">
    <name type="scientific">Phytophthora nicotianae</name>
    <name type="common">Potato buckeye rot agent</name>
    <name type="synonym">Phytophthora parasitica</name>
    <dbReference type="NCBI Taxonomy" id="4792"/>
    <lineage>
        <taxon>Eukaryota</taxon>
        <taxon>Sar</taxon>
        <taxon>Stramenopiles</taxon>
        <taxon>Oomycota</taxon>
        <taxon>Peronosporomycetes</taxon>
        <taxon>Peronosporales</taxon>
        <taxon>Peronosporaceae</taxon>
        <taxon>Phytophthora</taxon>
    </lineage>
</organism>
<evidence type="ECO:0000313" key="2">
    <source>
        <dbReference type="EMBL" id="ETM44487.1"/>
    </source>
</evidence>
<dbReference type="EMBL" id="KI693341">
    <property type="protein sequence ID" value="ETM44487.1"/>
    <property type="molecule type" value="Genomic_DNA"/>
</dbReference>
<protein>
    <submittedName>
        <fullName evidence="2">Uncharacterized protein</fullName>
    </submittedName>
</protein>
<name>W2N732_PHYNI</name>
<keyword evidence="1" id="KW-0472">Membrane</keyword>
<dbReference type="Proteomes" id="UP000054532">
    <property type="component" value="Unassembled WGS sequence"/>
</dbReference>
<keyword evidence="1" id="KW-1133">Transmembrane helix</keyword>
<sequence length="63" mass="7287">MSPLEAIPRKMIHWKRKQWPLPTRVMTLVTCIWAAVAMTVAGNRLKRTYQELLVLLDIELVGV</sequence>
<dbReference type="AlphaFoldDB" id="W2N732"/>
<evidence type="ECO:0000256" key="1">
    <source>
        <dbReference type="SAM" id="Phobius"/>
    </source>
</evidence>
<accession>W2N732</accession>
<reference evidence="2" key="1">
    <citation type="submission" date="2013-11" db="EMBL/GenBank/DDBJ databases">
        <title>The Genome Sequence of Phytophthora parasitica IAC_01/95.</title>
        <authorList>
            <consortium name="The Broad Institute Genomics Platform"/>
            <person name="Russ C."/>
            <person name="Tyler B."/>
            <person name="Panabieres F."/>
            <person name="Shan W."/>
            <person name="Tripathy S."/>
            <person name="Grunwald N."/>
            <person name="Machado M."/>
            <person name="Johnson C.S."/>
            <person name="Arredondo F."/>
            <person name="Hong C."/>
            <person name="Coffey M."/>
            <person name="Young S.K."/>
            <person name="Zeng Q."/>
            <person name="Gargeya S."/>
            <person name="Fitzgerald M."/>
            <person name="Abouelleil A."/>
            <person name="Alvarado L."/>
            <person name="Chapman S.B."/>
            <person name="Gainer-Dewar J."/>
            <person name="Goldberg J."/>
            <person name="Griggs A."/>
            <person name="Gujja S."/>
            <person name="Hansen M."/>
            <person name="Howarth C."/>
            <person name="Imamovic A."/>
            <person name="Ireland A."/>
            <person name="Larimer J."/>
            <person name="McCowan C."/>
            <person name="Murphy C."/>
            <person name="Pearson M."/>
            <person name="Poon T.W."/>
            <person name="Priest M."/>
            <person name="Roberts A."/>
            <person name="Saif S."/>
            <person name="Shea T."/>
            <person name="Sykes S."/>
            <person name="Wortman J."/>
            <person name="Nusbaum C."/>
            <person name="Birren B."/>
        </authorList>
    </citation>
    <scope>NUCLEOTIDE SEQUENCE [LARGE SCALE GENOMIC DNA]</scope>
    <source>
        <strain evidence="2">IAC_01/95</strain>
    </source>
</reference>
<gene>
    <name evidence="2" type="ORF">L914_10288</name>
</gene>
<proteinExistence type="predicted"/>
<keyword evidence="1" id="KW-0812">Transmembrane</keyword>
<feature type="transmembrane region" description="Helical" evidence="1">
    <location>
        <begin position="21"/>
        <end position="41"/>
    </location>
</feature>